<reference evidence="3 4" key="1">
    <citation type="submission" date="2018-08" db="EMBL/GenBank/DDBJ databases">
        <title>A genome reference for cultivated species of the human gut microbiota.</title>
        <authorList>
            <person name="Zou Y."/>
            <person name="Xue W."/>
            <person name="Luo G."/>
        </authorList>
    </citation>
    <scope>NUCLEOTIDE SEQUENCE [LARGE SCALE GENOMIC DNA]</scope>
    <source>
        <strain evidence="3 4">TF08-13</strain>
    </source>
</reference>
<organism evidence="3 4">
    <name type="scientific">Bacteroides uniformis</name>
    <dbReference type="NCBI Taxonomy" id="820"/>
    <lineage>
        <taxon>Bacteria</taxon>
        <taxon>Pseudomonadati</taxon>
        <taxon>Bacteroidota</taxon>
        <taxon>Bacteroidia</taxon>
        <taxon>Bacteroidales</taxon>
        <taxon>Bacteroidaceae</taxon>
        <taxon>Bacteroides</taxon>
    </lineage>
</organism>
<dbReference type="EMBL" id="QSRK01000004">
    <property type="protein sequence ID" value="RGL16293.1"/>
    <property type="molecule type" value="Genomic_DNA"/>
</dbReference>
<dbReference type="PANTHER" id="PTHR21666">
    <property type="entry name" value="PEPTIDASE-RELATED"/>
    <property type="match status" value="1"/>
</dbReference>
<dbReference type="Pfam" id="PF01551">
    <property type="entry name" value="Peptidase_M23"/>
    <property type="match status" value="1"/>
</dbReference>
<protein>
    <submittedName>
        <fullName evidence="3">M23 family peptidase</fullName>
    </submittedName>
</protein>
<comment type="caution">
    <text evidence="3">The sequence shown here is derived from an EMBL/GenBank/DDBJ whole genome shotgun (WGS) entry which is preliminary data.</text>
</comment>
<dbReference type="InterPro" id="IPR050570">
    <property type="entry name" value="Cell_wall_metabolism_enzyme"/>
</dbReference>
<sequence>MSYVNDCVLLHIFSTQYYDIWEIMVTFVYRKKCIFEIGVLAMLNMLVFSTRLQAQSSSHFNTIGGNKTIEIRRISTPDSLAYDDDDEYADEGQIADVSADSLTSKMPMVALPLKSLKVNSPFGMRRDPLNRKKVRMHNGIDLSARYEAVYSMLPGKVVASGYSTNGGYYVTVSHDACVCSYLHLSKIKVKRGQYVAAGQVIAISGNSGKRTTGAHLHLACRMGDAKGKFFDPMVILNFVMQQMLSTSRL</sequence>
<gene>
    <name evidence="3" type="ORF">DXC80_03745</name>
</gene>
<evidence type="ECO:0000313" key="4">
    <source>
        <dbReference type="Proteomes" id="UP000260795"/>
    </source>
</evidence>
<feature type="domain" description="M23ase beta-sheet core" evidence="2">
    <location>
        <begin position="135"/>
        <end position="222"/>
    </location>
</feature>
<dbReference type="Proteomes" id="UP000260795">
    <property type="component" value="Unassembled WGS sequence"/>
</dbReference>
<accession>A0A3E4R7R1</accession>
<dbReference type="Gene3D" id="2.70.70.10">
    <property type="entry name" value="Glucose Permease (Domain IIA)"/>
    <property type="match status" value="1"/>
</dbReference>
<dbReference type="SUPFAM" id="SSF51261">
    <property type="entry name" value="Duplicated hybrid motif"/>
    <property type="match status" value="1"/>
</dbReference>
<keyword evidence="1" id="KW-0732">Signal</keyword>
<dbReference type="PANTHER" id="PTHR21666:SF289">
    <property type="entry name" value="L-ALA--D-GLU ENDOPEPTIDASE"/>
    <property type="match status" value="1"/>
</dbReference>
<name>A0A3E4R7R1_BACUN</name>
<dbReference type="GO" id="GO:0004222">
    <property type="term" value="F:metalloendopeptidase activity"/>
    <property type="evidence" value="ECO:0007669"/>
    <property type="project" value="TreeGrafter"/>
</dbReference>
<dbReference type="AlphaFoldDB" id="A0A3E4R7R1"/>
<evidence type="ECO:0000259" key="2">
    <source>
        <dbReference type="Pfam" id="PF01551"/>
    </source>
</evidence>
<evidence type="ECO:0000313" key="3">
    <source>
        <dbReference type="EMBL" id="RGL16293.1"/>
    </source>
</evidence>
<dbReference type="CDD" id="cd12797">
    <property type="entry name" value="M23_peptidase"/>
    <property type="match status" value="1"/>
</dbReference>
<dbReference type="InterPro" id="IPR011055">
    <property type="entry name" value="Dup_hybrid_motif"/>
</dbReference>
<proteinExistence type="predicted"/>
<dbReference type="InterPro" id="IPR016047">
    <property type="entry name" value="M23ase_b-sheet_dom"/>
</dbReference>
<evidence type="ECO:0000256" key="1">
    <source>
        <dbReference type="ARBA" id="ARBA00022729"/>
    </source>
</evidence>